<dbReference type="eggNOG" id="COG3012">
    <property type="taxonomic scope" value="Bacteria"/>
</dbReference>
<gene>
    <name evidence="1" type="ORF">COLSTE_00507</name>
</gene>
<dbReference type="Gene3D" id="3.10.450.50">
    <property type="match status" value="1"/>
</dbReference>
<proteinExistence type="predicted"/>
<dbReference type="SUPFAM" id="SSF103642">
    <property type="entry name" value="Sec-C motif"/>
    <property type="match status" value="1"/>
</dbReference>
<dbReference type="InterPro" id="IPR004027">
    <property type="entry name" value="SEC_C_motif"/>
</dbReference>
<dbReference type="HOGENOM" id="CLU_465187_0_0_11"/>
<sequence>MRMDEAQQREYHGLLRELMTYANERLGVVPVFDVFSPAWPIEPELEEKCLLVLQELWHTPDVIDDFAQEEVYRLSASELNLVRSWKDALFGIYIVLEVQDGTALLVGDGILFRVSGFGETLELGFPVLPVCVEGALLPFGDVIVMQEPMRVHGLPPLSKEEANAYAASVECPPISDSRTFKLAARAEKTRALQNKIDYLLNDAEHEDEPSEGFHRGVLYGLPEEERAELVEQEAVALLESLEGEGVADCQVKPQGQGESTPAQDCGELEAIGFPLDQAVRVIESCTYLYGVIELAEAYRLYAEMTLTPISLEEFRGVASGRYWSLCRTGLVFRHGTEYVANRVLSVPCLVHDAVKECGDGALLGLLAAMEEGGATVDELFDALREQLDSRPSNDTTAARIQAAYDRFESQTNEYIDQLIQEHRATPRCPLSSDLVKDGWLDFACSLPEAIALRNFLDGIVPDGENEYFFADRMVEDLMTSVVATGSLGSAVRALKLYGYPYEAPSTVKLIRLVINFYQALPSWDDNGWSRREHMEHLTGRKVFYAPDGSEIRVSDADPCPCGSGKAYGECCGKRRRRIVGASWQRS</sequence>
<name>B6G8W6_9ACTN</name>
<reference evidence="1 2" key="1">
    <citation type="submission" date="2008-10" db="EMBL/GenBank/DDBJ databases">
        <title>Draft genome sequence of Collinsella stercoris (DSM 13279).</title>
        <authorList>
            <person name="Sudarsanam P."/>
            <person name="Ley R."/>
            <person name="Guruge J."/>
            <person name="Turnbaugh P.J."/>
            <person name="Mahowald M."/>
            <person name="Liep D."/>
            <person name="Gordon J."/>
        </authorList>
    </citation>
    <scope>NUCLEOTIDE SEQUENCE [LARGE SCALE GENOMIC DNA]</scope>
    <source>
        <strain evidence="1 2">DSM 13279</strain>
    </source>
</reference>
<evidence type="ECO:0000313" key="2">
    <source>
        <dbReference type="Proteomes" id="UP000003560"/>
    </source>
</evidence>
<dbReference type="STRING" id="445975.COLSTE_00507"/>
<dbReference type="Pfam" id="PF02810">
    <property type="entry name" value="SEC-C"/>
    <property type="match status" value="1"/>
</dbReference>
<accession>B6G8W6</accession>
<dbReference type="EMBL" id="ABXJ01000029">
    <property type="protein sequence ID" value="EEA91253.1"/>
    <property type="molecule type" value="Genomic_DNA"/>
</dbReference>
<comment type="caution">
    <text evidence="1">The sequence shown here is derived from an EMBL/GenBank/DDBJ whole genome shotgun (WGS) entry which is preliminary data.</text>
</comment>
<dbReference type="OrthoDB" id="21421at2"/>
<dbReference type="RefSeq" id="WP_006720169.1">
    <property type="nucleotide sequence ID" value="NZ_CP085935.1"/>
</dbReference>
<evidence type="ECO:0008006" key="3">
    <source>
        <dbReference type="Google" id="ProtNLM"/>
    </source>
</evidence>
<dbReference type="GeneID" id="98002831"/>
<organism evidence="1 2">
    <name type="scientific">Collinsella stercoris DSM 13279</name>
    <dbReference type="NCBI Taxonomy" id="445975"/>
    <lineage>
        <taxon>Bacteria</taxon>
        <taxon>Bacillati</taxon>
        <taxon>Actinomycetota</taxon>
        <taxon>Coriobacteriia</taxon>
        <taxon>Coriobacteriales</taxon>
        <taxon>Coriobacteriaceae</taxon>
        <taxon>Collinsella</taxon>
    </lineage>
</organism>
<dbReference type="Proteomes" id="UP000003560">
    <property type="component" value="Unassembled WGS sequence"/>
</dbReference>
<dbReference type="AlphaFoldDB" id="B6G8W6"/>
<evidence type="ECO:0000313" key="1">
    <source>
        <dbReference type="EMBL" id="EEA91253.1"/>
    </source>
</evidence>
<keyword evidence="2" id="KW-1185">Reference proteome</keyword>
<reference evidence="1 2" key="2">
    <citation type="submission" date="2008-10" db="EMBL/GenBank/DDBJ databases">
        <authorList>
            <person name="Fulton L."/>
            <person name="Clifton S."/>
            <person name="Fulton B."/>
            <person name="Xu J."/>
            <person name="Minx P."/>
            <person name="Pepin K.H."/>
            <person name="Johnson M."/>
            <person name="Thiruvilangam P."/>
            <person name="Bhonagiri V."/>
            <person name="Nash W.E."/>
            <person name="Mardis E.R."/>
            <person name="Wilson R.K."/>
        </authorList>
    </citation>
    <scope>NUCLEOTIDE SEQUENCE [LARGE SCALE GENOMIC DNA]</scope>
    <source>
        <strain evidence="1 2">DSM 13279</strain>
    </source>
</reference>
<protein>
    <recommendedName>
        <fullName evidence="3">SEC-C motif protein</fullName>
    </recommendedName>
</protein>